<protein>
    <submittedName>
        <fullName evidence="1">Uncharacterized protein</fullName>
    </submittedName>
</protein>
<reference evidence="1 2" key="1">
    <citation type="submission" date="2021-08" db="EMBL/GenBank/DDBJ databases">
        <title>Draft Genome Sequence of Phanerochaete sordida strain YK-624.</title>
        <authorList>
            <person name="Mori T."/>
            <person name="Dohra H."/>
            <person name="Suzuki T."/>
            <person name="Kawagishi H."/>
            <person name="Hirai H."/>
        </authorList>
    </citation>
    <scope>NUCLEOTIDE SEQUENCE [LARGE SCALE GENOMIC DNA]</scope>
    <source>
        <strain evidence="1 2">YK-624</strain>
    </source>
</reference>
<evidence type="ECO:0000313" key="1">
    <source>
        <dbReference type="EMBL" id="GJE98124.1"/>
    </source>
</evidence>
<keyword evidence="2" id="KW-1185">Reference proteome</keyword>
<gene>
    <name evidence="1" type="ORF">PsYK624_143460</name>
</gene>
<organism evidence="1 2">
    <name type="scientific">Phanerochaete sordida</name>
    <dbReference type="NCBI Taxonomy" id="48140"/>
    <lineage>
        <taxon>Eukaryota</taxon>
        <taxon>Fungi</taxon>
        <taxon>Dikarya</taxon>
        <taxon>Basidiomycota</taxon>
        <taxon>Agaricomycotina</taxon>
        <taxon>Agaricomycetes</taxon>
        <taxon>Polyporales</taxon>
        <taxon>Phanerochaetaceae</taxon>
        <taxon>Phanerochaete</taxon>
    </lineage>
</organism>
<comment type="caution">
    <text evidence="1">The sequence shown here is derived from an EMBL/GenBank/DDBJ whole genome shotgun (WGS) entry which is preliminary data.</text>
</comment>
<dbReference type="Proteomes" id="UP000703269">
    <property type="component" value="Unassembled WGS sequence"/>
</dbReference>
<proteinExistence type="predicted"/>
<evidence type="ECO:0000313" key="2">
    <source>
        <dbReference type="Proteomes" id="UP000703269"/>
    </source>
</evidence>
<dbReference type="EMBL" id="BPQB01000082">
    <property type="protein sequence ID" value="GJE98124.1"/>
    <property type="molecule type" value="Genomic_DNA"/>
</dbReference>
<dbReference type="AlphaFoldDB" id="A0A9P3LKY4"/>
<accession>A0A9P3LKY4</accession>
<sequence length="341" mass="37199">MPTLEDLTIHKCLFPLPPDYLHLPLLVDRVVTLPALRLLQVSCHVTVAGAALLLRNLCFPGDVRVEIGETGWSEVEVSSQIGLGGHAEEEVAGCVLSALQYRLSGHDGLADPPPQLMSLHLDVQDGDELSFKGWSSILPDASPGSIASHEMQSALRFDVSCWPGGNMAEYFMDRLSLAPSLFGVRTIAISCSPYEVDVVLPTDTLASGFARLPEVQTVLVSGSPAVGPILTALRTPCGPEKRLPCPSLKTLHISGFSFARERADYELADHPMDYVVEHKNGFECIKRMITARYQQGFPIDSLIVSDCEVSQVEWIEQLSKLVRVVWDGNTSRAASEEPQPL</sequence>
<name>A0A9P3LKY4_9APHY</name>